<keyword evidence="2" id="KW-1003">Cell membrane</keyword>
<evidence type="ECO:0000256" key="6">
    <source>
        <dbReference type="ARBA" id="ARBA00023136"/>
    </source>
</evidence>
<dbReference type="Pfam" id="PF01790">
    <property type="entry name" value="LGT"/>
    <property type="match status" value="1"/>
</dbReference>
<dbReference type="eggNOG" id="COG0682">
    <property type="taxonomic scope" value="Bacteria"/>
</dbReference>
<dbReference type="GO" id="GO:0005886">
    <property type="term" value="C:plasma membrane"/>
    <property type="evidence" value="ECO:0007669"/>
    <property type="project" value="InterPro"/>
</dbReference>
<name>K9W6C7_9CYAN</name>
<dbReference type="PANTHER" id="PTHR30589:SF0">
    <property type="entry name" value="PHOSPHATIDYLGLYCEROL--PROLIPOPROTEIN DIACYLGLYCERYL TRANSFERASE"/>
    <property type="match status" value="1"/>
</dbReference>
<comment type="similarity">
    <text evidence="1">Belongs to the Lgt family.</text>
</comment>
<dbReference type="PANTHER" id="PTHR30589">
    <property type="entry name" value="PROLIPOPROTEIN DIACYLGLYCERYL TRANSFERASE"/>
    <property type="match status" value="1"/>
</dbReference>
<evidence type="ECO:0000256" key="1">
    <source>
        <dbReference type="ARBA" id="ARBA00007150"/>
    </source>
</evidence>
<dbReference type="RefSeq" id="WP_015205398.1">
    <property type="nucleotide sequence ID" value="NC_019753.1"/>
</dbReference>
<evidence type="ECO:0000313" key="8">
    <source>
        <dbReference type="EMBL" id="AFZ15307.1"/>
    </source>
</evidence>
<sequence>MNFPVYLWVGSVRIHPHLLFESLAYAIAFRLVLLNSKKDTIASTQRSSVIVGGMVGALIGAKALVMLQHINLAWQNWQQFLILLLQGKTVVGALLGGLIGVEVTKKLIGVHRSTGDAFVYPLIVGTAVGRIGCFLTGLSDKTYGVATTLPWGVNFGDGIYRHPTQLYEIIFLLSLMIFLRIRSRYARQEGDLFKFYMVAYLGFRFIVDFIKPEFRPIVGISAIQIACIIGILYYRRSITNLFKFTRTAKNVS</sequence>
<keyword evidence="3 8" id="KW-0808">Transferase</keyword>
<feature type="transmembrane region" description="Helical" evidence="7">
    <location>
        <begin position="216"/>
        <end position="234"/>
    </location>
</feature>
<evidence type="ECO:0000256" key="7">
    <source>
        <dbReference type="SAM" id="Phobius"/>
    </source>
</evidence>
<evidence type="ECO:0000313" key="9">
    <source>
        <dbReference type="Proteomes" id="UP000010472"/>
    </source>
</evidence>
<dbReference type="STRING" id="1173022.Cri9333_4526"/>
<evidence type="ECO:0000256" key="5">
    <source>
        <dbReference type="ARBA" id="ARBA00022989"/>
    </source>
</evidence>
<dbReference type="GO" id="GO:0008961">
    <property type="term" value="F:phosphatidylglycerol-prolipoprotein diacylglyceryl transferase activity"/>
    <property type="evidence" value="ECO:0007669"/>
    <property type="project" value="InterPro"/>
</dbReference>
<dbReference type="InterPro" id="IPR001640">
    <property type="entry name" value="Lgt"/>
</dbReference>
<keyword evidence="5 7" id="KW-1133">Transmembrane helix</keyword>
<dbReference type="GO" id="GO:0042158">
    <property type="term" value="P:lipoprotein biosynthetic process"/>
    <property type="evidence" value="ECO:0007669"/>
    <property type="project" value="InterPro"/>
</dbReference>
<evidence type="ECO:0000256" key="3">
    <source>
        <dbReference type="ARBA" id="ARBA00022679"/>
    </source>
</evidence>
<gene>
    <name evidence="8" type="ORF">Cri9333_4526</name>
</gene>
<feature type="transmembrane region" description="Helical" evidence="7">
    <location>
        <begin position="80"/>
        <end position="101"/>
    </location>
</feature>
<dbReference type="EMBL" id="CP003620">
    <property type="protein sequence ID" value="AFZ15307.1"/>
    <property type="molecule type" value="Genomic_DNA"/>
</dbReference>
<evidence type="ECO:0000256" key="2">
    <source>
        <dbReference type="ARBA" id="ARBA00022475"/>
    </source>
</evidence>
<reference evidence="8 9" key="1">
    <citation type="submission" date="2012-06" db="EMBL/GenBank/DDBJ databases">
        <title>Finished chromosome of genome of Crinalium epipsammum PCC 9333.</title>
        <authorList>
            <consortium name="US DOE Joint Genome Institute"/>
            <person name="Gugger M."/>
            <person name="Coursin T."/>
            <person name="Rippka R."/>
            <person name="Tandeau De Marsac N."/>
            <person name="Huntemann M."/>
            <person name="Wei C.-L."/>
            <person name="Han J."/>
            <person name="Detter J.C."/>
            <person name="Han C."/>
            <person name="Tapia R."/>
            <person name="Davenport K."/>
            <person name="Daligault H."/>
            <person name="Erkkila T."/>
            <person name="Gu W."/>
            <person name="Munk A.C.C."/>
            <person name="Teshima H."/>
            <person name="Xu Y."/>
            <person name="Chain P."/>
            <person name="Chen A."/>
            <person name="Krypides N."/>
            <person name="Mavromatis K."/>
            <person name="Markowitz V."/>
            <person name="Szeto E."/>
            <person name="Ivanova N."/>
            <person name="Mikhailova N."/>
            <person name="Ovchinnikova G."/>
            <person name="Pagani I."/>
            <person name="Pati A."/>
            <person name="Goodwin L."/>
            <person name="Peters L."/>
            <person name="Pitluck S."/>
            <person name="Woyke T."/>
            <person name="Kerfeld C."/>
        </authorList>
    </citation>
    <scope>NUCLEOTIDE SEQUENCE [LARGE SCALE GENOMIC DNA]</scope>
    <source>
        <strain evidence="8 9">PCC 9333</strain>
    </source>
</reference>
<organism evidence="8 9">
    <name type="scientific">Crinalium epipsammum PCC 9333</name>
    <dbReference type="NCBI Taxonomy" id="1173022"/>
    <lineage>
        <taxon>Bacteria</taxon>
        <taxon>Bacillati</taxon>
        <taxon>Cyanobacteriota</taxon>
        <taxon>Cyanophyceae</taxon>
        <taxon>Gomontiellales</taxon>
        <taxon>Gomontiellaceae</taxon>
        <taxon>Crinalium</taxon>
    </lineage>
</organism>
<dbReference type="OrthoDB" id="871140at2"/>
<dbReference type="HOGENOM" id="CLU_013386_1_2_3"/>
<accession>K9W6C7</accession>
<keyword evidence="9" id="KW-1185">Reference proteome</keyword>
<evidence type="ECO:0000256" key="4">
    <source>
        <dbReference type="ARBA" id="ARBA00022692"/>
    </source>
</evidence>
<keyword evidence="4 7" id="KW-0812">Transmembrane</keyword>
<dbReference type="AlphaFoldDB" id="K9W6C7"/>
<keyword evidence="6 7" id="KW-0472">Membrane</keyword>
<feature type="transmembrane region" description="Helical" evidence="7">
    <location>
        <begin position="47"/>
        <end position="68"/>
    </location>
</feature>
<keyword evidence="8" id="KW-0449">Lipoprotein</keyword>
<proteinExistence type="inferred from homology"/>
<protein>
    <submittedName>
        <fullName evidence="8">Prolipoprotein diacylglyceryl transferase</fullName>
    </submittedName>
</protein>
<dbReference type="Proteomes" id="UP000010472">
    <property type="component" value="Chromosome"/>
</dbReference>
<feature type="transmembrane region" description="Helical" evidence="7">
    <location>
        <begin position="117"/>
        <end position="139"/>
    </location>
</feature>
<dbReference type="KEGG" id="cep:Cri9333_4526"/>
<feature type="transmembrane region" description="Helical" evidence="7">
    <location>
        <begin position="159"/>
        <end position="181"/>
    </location>
</feature>
<feature type="transmembrane region" description="Helical" evidence="7">
    <location>
        <begin position="14"/>
        <end position="35"/>
    </location>
</feature>
<dbReference type="PATRIC" id="fig|1173022.3.peg.4889"/>
<feature type="transmembrane region" description="Helical" evidence="7">
    <location>
        <begin position="193"/>
        <end position="210"/>
    </location>
</feature>